<gene>
    <name evidence="1" type="ORF">QAD02_023228</name>
</gene>
<evidence type="ECO:0000313" key="2">
    <source>
        <dbReference type="Proteomes" id="UP001239111"/>
    </source>
</evidence>
<proteinExistence type="predicted"/>
<name>A0ACC2PVW7_9HYME</name>
<protein>
    <submittedName>
        <fullName evidence="1">Uncharacterized protein</fullName>
    </submittedName>
</protein>
<dbReference type="Proteomes" id="UP001239111">
    <property type="component" value="Chromosome 1"/>
</dbReference>
<dbReference type="EMBL" id="CM056741">
    <property type="protein sequence ID" value="KAJ8687434.1"/>
    <property type="molecule type" value="Genomic_DNA"/>
</dbReference>
<accession>A0ACC2PVW7</accession>
<keyword evidence="2" id="KW-1185">Reference proteome</keyword>
<evidence type="ECO:0000313" key="1">
    <source>
        <dbReference type="EMBL" id="KAJ8687434.1"/>
    </source>
</evidence>
<comment type="caution">
    <text evidence="1">The sequence shown here is derived from an EMBL/GenBank/DDBJ whole genome shotgun (WGS) entry which is preliminary data.</text>
</comment>
<sequence>MKKSKFLDELAANTKKWYEEFAKSEEPNKHEKTDVEVLDLKSEAKKCLDSESSAYHLKQSRTHNSDYSWLKTAFSKGTTSDKVAAGIVLVQNSPKHNLNHLSSLVSQVKVAKHNHSNMLISALRDLFLSDLLHPNFKLLKFEDQDLDLLDQYSKSFEAGDDFNLKNRPTLSRNKLLAIWYFEDQLKETYERFVSSLAIIANDTVDTNREKAVGVLNDLLMGNPEQEHKLLDILVNKIGDPSSKVASKAVFCLSKLLYEHPNMKMIVLHEVEKLLFRTNVSQRAQYFAICLLTQFLLSKEDTEIATTLINVYFGFFKACLKKGEPDSRMMSAILAGVNRAYPFADSNSVKLNDHIDAVYKVVHIGSFNVSLSALSLLFQVVGKNPDQANRFYTAFYRKLFDSQIGVSNKFAVFLNLLFRVLRNDQSVIRLHAFIKRVLQISLHLTPNSACATLYVISQVLHQKRSSKNILSHPLRTLKKDQDADSTHKPLKSAVKRIDSGKSKSTIMLSNVVLEDTPESIEETKVEPVEIKTEFQAKFYNPFERNPLRSGANLAFYSELEALSRHFHPSVSLFANNIIEGKRIEYTGDPLQDLSLIRFLDRYVFKNPKKLESKKVVKENDPLAQRAAYTPRGIKTLPVNCSAYLNETEDRIPVDELFLYQYLQKRKESRGFEENEVEDDNESVTSEDFNDMLDKLSKNKSTDNLDVAGDFKMPAKKSNENCENQDDNNSSSDDELLDDEGSGTDADEFDGDEGDENFEDLDDLDLEDIDDDLSDMDFNEDDEEDDYDIDSMSESSKKRKQNQIFGNLKKKHKGLDENTFVSAEEFAEMLENHGRTKFKHGASKSFSDRDGASCKQLDWETARNQKISGYRGTKKSAANKNFKSKKNFSNHQKKAKWKKK</sequence>
<reference evidence="1" key="1">
    <citation type="submission" date="2023-04" db="EMBL/GenBank/DDBJ databases">
        <title>A chromosome-level genome assembly of the parasitoid wasp Eretmocerus hayati.</title>
        <authorList>
            <person name="Zhong Y."/>
            <person name="Liu S."/>
            <person name="Liu Y."/>
        </authorList>
    </citation>
    <scope>NUCLEOTIDE SEQUENCE</scope>
    <source>
        <strain evidence="1">ZJU_SS_LIU_2023</strain>
    </source>
</reference>
<organism evidence="1 2">
    <name type="scientific">Eretmocerus hayati</name>
    <dbReference type="NCBI Taxonomy" id="131215"/>
    <lineage>
        <taxon>Eukaryota</taxon>
        <taxon>Metazoa</taxon>
        <taxon>Ecdysozoa</taxon>
        <taxon>Arthropoda</taxon>
        <taxon>Hexapoda</taxon>
        <taxon>Insecta</taxon>
        <taxon>Pterygota</taxon>
        <taxon>Neoptera</taxon>
        <taxon>Endopterygota</taxon>
        <taxon>Hymenoptera</taxon>
        <taxon>Apocrita</taxon>
        <taxon>Proctotrupomorpha</taxon>
        <taxon>Chalcidoidea</taxon>
        <taxon>Aphelinidae</taxon>
        <taxon>Aphelininae</taxon>
        <taxon>Eretmocerus</taxon>
    </lineage>
</organism>